<gene>
    <name evidence="3" type="ORF">UV20_C0006G0012</name>
</gene>
<evidence type="ECO:0000259" key="2">
    <source>
        <dbReference type="PROSITE" id="PS51819"/>
    </source>
</evidence>
<dbReference type="PROSITE" id="PS00934">
    <property type="entry name" value="GLYOXALASE_I_1"/>
    <property type="match status" value="1"/>
</dbReference>
<comment type="caution">
    <text evidence="3">The sequence shown here is derived from an EMBL/GenBank/DDBJ whole genome shotgun (WGS) entry which is preliminary data.</text>
</comment>
<dbReference type="EMBL" id="LCDO01000006">
    <property type="protein sequence ID" value="KKS56729.1"/>
    <property type="molecule type" value="Genomic_DNA"/>
</dbReference>
<name>A0A0G1A703_9BACT</name>
<dbReference type="SUPFAM" id="SSF54593">
    <property type="entry name" value="Glyoxalase/Bleomycin resistance protein/Dihydroxybiphenyl dioxygenase"/>
    <property type="match status" value="1"/>
</dbReference>
<dbReference type="AlphaFoldDB" id="A0A0G1A703"/>
<dbReference type="GO" id="GO:0046872">
    <property type="term" value="F:metal ion binding"/>
    <property type="evidence" value="ECO:0007669"/>
    <property type="project" value="UniProtKB-KW"/>
</dbReference>
<organism evidence="3 4">
    <name type="scientific">Candidatus Magasanikbacteria bacterium GW2011_GWA2_42_32</name>
    <dbReference type="NCBI Taxonomy" id="1619039"/>
    <lineage>
        <taxon>Bacteria</taxon>
        <taxon>Candidatus Magasanikiibacteriota</taxon>
    </lineage>
</organism>
<dbReference type="InterPro" id="IPR018146">
    <property type="entry name" value="Glyoxalase_1_CS"/>
</dbReference>
<evidence type="ECO:0000256" key="1">
    <source>
        <dbReference type="ARBA" id="ARBA00022723"/>
    </source>
</evidence>
<dbReference type="InterPro" id="IPR004360">
    <property type="entry name" value="Glyas_Fos-R_dOase_dom"/>
</dbReference>
<dbReference type="InterPro" id="IPR029068">
    <property type="entry name" value="Glyas_Bleomycin-R_OHBP_Dase"/>
</dbReference>
<dbReference type="Proteomes" id="UP000034837">
    <property type="component" value="Unassembled WGS sequence"/>
</dbReference>
<dbReference type="GO" id="GO:0004462">
    <property type="term" value="F:lactoylglutathione lyase activity"/>
    <property type="evidence" value="ECO:0007669"/>
    <property type="project" value="InterPro"/>
</dbReference>
<dbReference type="CDD" id="cd06587">
    <property type="entry name" value="VOC"/>
    <property type="match status" value="1"/>
</dbReference>
<keyword evidence="1" id="KW-0479">Metal-binding</keyword>
<proteinExistence type="predicted"/>
<sequence length="125" mass="14897">MNVKLDHVYVSVKDMDRAIKFYEDLLGMKVTHREENTWADFDIGHNFYFGLINPKIISDKRIVGNNAVPVFWSDDVDAVFEKVKKWKRKIVDEPTDLDFTDYPYRCFQFYDTEGNLLEVAKYDRE</sequence>
<dbReference type="Gene3D" id="3.10.180.10">
    <property type="entry name" value="2,3-Dihydroxybiphenyl 1,2-Dioxygenase, domain 1"/>
    <property type="match status" value="1"/>
</dbReference>
<evidence type="ECO:0000313" key="4">
    <source>
        <dbReference type="Proteomes" id="UP000034837"/>
    </source>
</evidence>
<feature type="domain" description="VOC" evidence="2">
    <location>
        <begin position="4"/>
        <end position="122"/>
    </location>
</feature>
<dbReference type="PROSITE" id="PS51819">
    <property type="entry name" value="VOC"/>
    <property type="match status" value="1"/>
</dbReference>
<dbReference type="Pfam" id="PF00903">
    <property type="entry name" value="Glyoxalase"/>
    <property type="match status" value="1"/>
</dbReference>
<accession>A0A0G1A703</accession>
<reference evidence="3 4" key="1">
    <citation type="journal article" date="2015" name="Nature">
        <title>rRNA introns, odd ribosomes, and small enigmatic genomes across a large radiation of phyla.</title>
        <authorList>
            <person name="Brown C.T."/>
            <person name="Hug L.A."/>
            <person name="Thomas B.C."/>
            <person name="Sharon I."/>
            <person name="Castelle C.J."/>
            <person name="Singh A."/>
            <person name="Wilkins M.J."/>
            <person name="Williams K.H."/>
            <person name="Banfield J.F."/>
        </authorList>
    </citation>
    <scope>NUCLEOTIDE SEQUENCE [LARGE SCALE GENOMIC DNA]</scope>
</reference>
<dbReference type="InterPro" id="IPR037523">
    <property type="entry name" value="VOC_core"/>
</dbReference>
<evidence type="ECO:0000313" key="3">
    <source>
        <dbReference type="EMBL" id="KKS56729.1"/>
    </source>
</evidence>
<protein>
    <submittedName>
        <fullName evidence="3">Glyoxalase family protein</fullName>
    </submittedName>
</protein>